<comment type="caution">
    <text evidence="3">The sequence shown here is derived from an EMBL/GenBank/DDBJ whole genome shotgun (WGS) entry which is preliminary data.</text>
</comment>
<organism evidence="3 4">
    <name type="scientific">Mycobacterium gastri</name>
    <dbReference type="NCBI Taxonomy" id="1777"/>
    <lineage>
        <taxon>Bacteria</taxon>
        <taxon>Bacillati</taxon>
        <taxon>Actinomycetota</taxon>
        <taxon>Actinomycetes</taxon>
        <taxon>Mycobacteriales</taxon>
        <taxon>Mycobacteriaceae</taxon>
        <taxon>Mycobacterium</taxon>
    </lineage>
</organism>
<evidence type="ECO:0000259" key="2">
    <source>
        <dbReference type="Pfam" id="PF13338"/>
    </source>
</evidence>
<accession>A0A1X1UPT4</accession>
<dbReference type="AlphaFoldDB" id="A0A1X1UPT4"/>
<dbReference type="RefSeq" id="WP_036413958.1">
    <property type="nucleotide sequence ID" value="NZ_LQOX01000153.1"/>
</dbReference>
<dbReference type="InterPro" id="IPR018547">
    <property type="entry name" value="AbiEi_C"/>
</dbReference>
<evidence type="ECO:0000313" key="4">
    <source>
        <dbReference type="Proteomes" id="UP000193738"/>
    </source>
</evidence>
<name>A0A1X1UPT4_MYCGS</name>
<feature type="domain" description="AbiEi antitoxin N-terminal" evidence="2">
    <location>
        <begin position="9"/>
        <end position="45"/>
    </location>
</feature>
<dbReference type="EMBL" id="LQOX01000153">
    <property type="protein sequence ID" value="ORV58832.1"/>
    <property type="molecule type" value="Genomic_DNA"/>
</dbReference>
<gene>
    <name evidence="3" type="ORF">AWC07_20135</name>
</gene>
<proteinExistence type="predicted"/>
<evidence type="ECO:0000313" key="3">
    <source>
        <dbReference type="EMBL" id="ORV58832.1"/>
    </source>
</evidence>
<dbReference type="Pfam" id="PF09407">
    <property type="entry name" value="AbiEi_1"/>
    <property type="match status" value="1"/>
</dbReference>
<protein>
    <submittedName>
        <fullName evidence="3">Uncharacterized protein</fullName>
    </submittedName>
</protein>
<dbReference type="InterPro" id="IPR025159">
    <property type="entry name" value="AbiEi_N"/>
</dbReference>
<feature type="domain" description="AbiEi antitoxin C-terminal" evidence="1">
    <location>
        <begin position="70"/>
        <end position="182"/>
    </location>
</feature>
<dbReference type="Pfam" id="PF13338">
    <property type="entry name" value="AbiEi_4"/>
    <property type="match status" value="1"/>
</dbReference>
<keyword evidence="4" id="KW-1185">Reference proteome</keyword>
<sequence length="195" mass="21380">MSGLPELPDTFTTATALARGVHPRVLYALRDSGDVVELSRGVFRRADAQLASAPDLLAVAYRSPVAIVCCRSAAAVHELSDELPPAVQIAVPTGHRPPRIAYPPTEVFRFAANTFEVELSRLEAAPGEWVRIYTPTRTVIDLMRLRHRFGESLALAALQRYLRRRDAAPAQLLRLASMFDVAGPVRRALEVATAE</sequence>
<dbReference type="STRING" id="1777.AWC07_20135"/>
<evidence type="ECO:0000259" key="1">
    <source>
        <dbReference type="Pfam" id="PF09407"/>
    </source>
</evidence>
<reference evidence="3 4" key="1">
    <citation type="submission" date="2016-01" db="EMBL/GenBank/DDBJ databases">
        <title>The new phylogeny of the genus Mycobacterium.</title>
        <authorList>
            <person name="Tarcisio F."/>
            <person name="Conor M."/>
            <person name="Antonella G."/>
            <person name="Elisabetta G."/>
            <person name="Giulia F.S."/>
            <person name="Sara T."/>
            <person name="Anna F."/>
            <person name="Clotilde B."/>
            <person name="Roberto B."/>
            <person name="Veronica D.S."/>
            <person name="Fabio R."/>
            <person name="Monica P."/>
            <person name="Olivier J."/>
            <person name="Enrico T."/>
            <person name="Nicola S."/>
        </authorList>
    </citation>
    <scope>NUCLEOTIDE SEQUENCE [LARGE SCALE GENOMIC DNA]</scope>
    <source>
        <strain evidence="3 4">DSM 43505</strain>
    </source>
</reference>
<dbReference type="Proteomes" id="UP000193738">
    <property type="component" value="Unassembled WGS sequence"/>
</dbReference>